<dbReference type="InterPro" id="IPR036390">
    <property type="entry name" value="WH_DNA-bd_sf"/>
</dbReference>
<organism evidence="1 2">
    <name type="scientific">Candidatus Magasanikbacteria bacterium RIFOXYD2_FULL_41_14</name>
    <dbReference type="NCBI Taxonomy" id="1798709"/>
    <lineage>
        <taxon>Bacteria</taxon>
        <taxon>Candidatus Magasanikiibacteriota</taxon>
    </lineage>
</organism>
<dbReference type="AlphaFoldDB" id="A0A1F6PDF7"/>
<dbReference type="Gene3D" id="1.10.10.10">
    <property type="entry name" value="Winged helix-like DNA-binding domain superfamily/Winged helix DNA-binding domain"/>
    <property type="match status" value="1"/>
</dbReference>
<proteinExistence type="predicted"/>
<sequence>MKTETGNKIVAYLKESGGKTPKELLVYTQISAPALFRQLKKLMARGQITKVGKPPKVLYYYSNHMEPDKTIGNEILDWATTDDNANIKPELLCQTRDVFQARHDRLLNELKKKFNEDLAFTVAAIAGEIGNNSFDHNLGNWRDVMGILFLVDLEKRKIILADRGQGVLSSIKRVRPQTANHADALRIAFTEILSGRFPEQRGNGLKFVAKNIRANNLSLKFYSGDATCEISGIETNFKQSDKLVPGTLTIINF</sequence>
<dbReference type="SUPFAM" id="SSF46785">
    <property type="entry name" value="Winged helix' DNA-binding domain"/>
    <property type="match status" value="1"/>
</dbReference>
<name>A0A1F6PDF7_9BACT</name>
<dbReference type="EMBL" id="MFRE01000011">
    <property type="protein sequence ID" value="OGH94202.1"/>
    <property type="molecule type" value="Genomic_DNA"/>
</dbReference>
<dbReference type="InterPro" id="IPR036388">
    <property type="entry name" value="WH-like_DNA-bd_sf"/>
</dbReference>
<comment type="caution">
    <text evidence="1">The sequence shown here is derived from an EMBL/GenBank/DDBJ whole genome shotgun (WGS) entry which is preliminary data.</text>
</comment>
<evidence type="ECO:0000313" key="2">
    <source>
        <dbReference type="Proteomes" id="UP000178254"/>
    </source>
</evidence>
<protein>
    <recommendedName>
        <fullName evidence="3">HTH arsR-type domain-containing protein</fullName>
    </recommendedName>
</protein>
<dbReference type="CDD" id="cd00090">
    <property type="entry name" value="HTH_ARSR"/>
    <property type="match status" value="1"/>
</dbReference>
<reference evidence="1 2" key="1">
    <citation type="journal article" date="2016" name="Nat. Commun.">
        <title>Thousands of microbial genomes shed light on interconnected biogeochemical processes in an aquifer system.</title>
        <authorList>
            <person name="Anantharaman K."/>
            <person name="Brown C.T."/>
            <person name="Hug L.A."/>
            <person name="Sharon I."/>
            <person name="Castelle C.J."/>
            <person name="Probst A.J."/>
            <person name="Thomas B.C."/>
            <person name="Singh A."/>
            <person name="Wilkins M.J."/>
            <person name="Karaoz U."/>
            <person name="Brodie E.L."/>
            <person name="Williams K.H."/>
            <person name="Hubbard S.S."/>
            <person name="Banfield J.F."/>
        </authorList>
    </citation>
    <scope>NUCLEOTIDE SEQUENCE [LARGE SCALE GENOMIC DNA]</scope>
</reference>
<gene>
    <name evidence="1" type="ORF">A2538_01575</name>
</gene>
<dbReference type="Proteomes" id="UP000178254">
    <property type="component" value="Unassembled WGS sequence"/>
</dbReference>
<evidence type="ECO:0008006" key="3">
    <source>
        <dbReference type="Google" id="ProtNLM"/>
    </source>
</evidence>
<evidence type="ECO:0000313" key="1">
    <source>
        <dbReference type="EMBL" id="OGH94202.1"/>
    </source>
</evidence>
<dbReference type="InterPro" id="IPR011991">
    <property type="entry name" value="ArsR-like_HTH"/>
</dbReference>
<accession>A0A1F6PDF7</accession>